<organism evidence="1 2">
    <name type="scientific">Clonostachys byssicola</name>
    <dbReference type="NCBI Taxonomy" id="160290"/>
    <lineage>
        <taxon>Eukaryota</taxon>
        <taxon>Fungi</taxon>
        <taxon>Dikarya</taxon>
        <taxon>Ascomycota</taxon>
        <taxon>Pezizomycotina</taxon>
        <taxon>Sordariomycetes</taxon>
        <taxon>Hypocreomycetidae</taxon>
        <taxon>Hypocreales</taxon>
        <taxon>Bionectriaceae</taxon>
        <taxon>Clonostachys</taxon>
    </lineage>
</organism>
<dbReference type="AlphaFoldDB" id="A0A9N9UH91"/>
<reference evidence="1" key="1">
    <citation type="submission" date="2021-10" db="EMBL/GenBank/DDBJ databases">
        <authorList>
            <person name="Piombo E."/>
        </authorList>
    </citation>
    <scope>NUCLEOTIDE SEQUENCE</scope>
</reference>
<gene>
    <name evidence="1" type="ORF">CBYS24578_00006979</name>
</gene>
<evidence type="ECO:0000313" key="1">
    <source>
        <dbReference type="EMBL" id="CAG9990724.1"/>
    </source>
</evidence>
<dbReference type="Gene3D" id="3.40.50.720">
    <property type="entry name" value="NAD(P)-binding Rossmann-like Domain"/>
    <property type="match status" value="1"/>
</dbReference>
<keyword evidence="2" id="KW-1185">Reference proteome</keyword>
<name>A0A9N9UH91_9HYPO</name>
<dbReference type="OrthoDB" id="3233595at2759"/>
<dbReference type="EMBL" id="CABFNO020001476">
    <property type="protein sequence ID" value="CAG9990724.1"/>
    <property type="molecule type" value="Genomic_DNA"/>
</dbReference>
<dbReference type="Gene3D" id="3.90.180.10">
    <property type="entry name" value="Medium-chain alcohol dehydrogenases, catalytic domain"/>
    <property type="match status" value="1"/>
</dbReference>
<evidence type="ECO:0000313" key="2">
    <source>
        <dbReference type="Proteomes" id="UP000754883"/>
    </source>
</evidence>
<protein>
    <submittedName>
        <fullName evidence="1">Uncharacterized protein</fullName>
    </submittedName>
</protein>
<sequence length="157" mass="16520">MALSSRSTATSQSGNQYFEDLRKVAGSGVVHAFDAGSEKGSTTNIGRVLGEGGRVTVVLKPDMTTCGEEDPGNAEVLLTNAGTVHTERPSAGYGTFGAVFFPFFELGLTEGWFKGHPYEVVEGGLGGLQKALGRLSYILGDGKNSRVSSETDLLWAL</sequence>
<comment type="caution">
    <text evidence="1">The sequence shown here is derived from an EMBL/GenBank/DDBJ whole genome shotgun (WGS) entry which is preliminary data.</text>
</comment>
<accession>A0A9N9UH91</accession>
<proteinExistence type="predicted"/>
<dbReference type="Proteomes" id="UP000754883">
    <property type="component" value="Unassembled WGS sequence"/>
</dbReference>